<protein>
    <submittedName>
        <fullName evidence="1">Uncharacterized protein</fullName>
    </submittedName>
</protein>
<dbReference type="OrthoDB" id="9834009at2"/>
<comment type="caution">
    <text evidence="1">The sequence shown here is derived from an EMBL/GenBank/DDBJ whole genome shotgun (WGS) entry which is preliminary data.</text>
</comment>
<name>A0A2K2HB53_9BACT</name>
<evidence type="ECO:0000313" key="1">
    <source>
        <dbReference type="EMBL" id="PNU20470.1"/>
    </source>
</evidence>
<gene>
    <name evidence="1" type="ORF">C2E25_07045</name>
</gene>
<dbReference type="AlphaFoldDB" id="A0A2K2HB53"/>
<organism evidence="1 2">
    <name type="scientific">Geothermobacter hydrogeniphilus</name>
    <dbReference type="NCBI Taxonomy" id="1969733"/>
    <lineage>
        <taxon>Bacteria</taxon>
        <taxon>Pseudomonadati</taxon>
        <taxon>Thermodesulfobacteriota</taxon>
        <taxon>Desulfuromonadia</taxon>
        <taxon>Desulfuromonadales</taxon>
        <taxon>Geothermobacteraceae</taxon>
        <taxon>Geothermobacter</taxon>
    </lineage>
</organism>
<dbReference type="RefSeq" id="WP_103115057.1">
    <property type="nucleotide sequence ID" value="NZ_PPFX01000012.1"/>
</dbReference>
<evidence type="ECO:0000313" key="2">
    <source>
        <dbReference type="Proteomes" id="UP000236340"/>
    </source>
</evidence>
<sequence>MVRIAVRKFVSWFALFTYLLLWHGLAHGVVLCMDADGRSHLEVHSVGSCSEGSSSTGGREDSSARLKIKSLCEDYAPDILAYKRSPAPVSVLAPPAESSPFFVWPEQNTFPPVAAARRYLQPTGPPRVALTALKTTILRY</sequence>
<reference evidence="1 2" key="1">
    <citation type="journal article" date="2018" name="Genome Announc.">
        <title>Genome Sequence of Geothermobacter sp. HR-1 Iron Reducer from the Loihi Seamount.</title>
        <authorList>
            <person name="Smith H."/>
            <person name="Abuyen K."/>
            <person name="Tremblay J."/>
            <person name="Savalia P."/>
            <person name="Perez-Rodriguez I."/>
            <person name="Emerson D."/>
            <person name="Tully B."/>
            <person name="Amend J."/>
        </authorList>
    </citation>
    <scope>NUCLEOTIDE SEQUENCE [LARGE SCALE GENOMIC DNA]</scope>
    <source>
        <strain evidence="1 2">HR-1</strain>
    </source>
</reference>
<accession>A0A2K2HB53</accession>
<dbReference type="Proteomes" id="UP000236340">
    <property type="component" value="Unassembled WGS sequence"/>
</dbReference>
<proteinExistence type="predicted"/>
<dbReference type="EMBL" id="PPFX01000012">
    <property type="protein sequence ID" value="PNU20470.1"/>
    <property type="molecule type" value="Genomic_DNA"/>
</dbReference>